<dbReference type="GO" id="GO:0006777">
    <property type="term" value="P:Mo-molybdopterin cofactor biosynthetic process"/>
    <property type="evidence" value="ECO:0007669"/>
    <property type="project" value="UniProtKB-UniRule"/>
</dbReference>
<dbReference type="InterPro" id="IPR036425">
    <property type="entry name" value="MoaB/Mog-like_dom_sf"/>
</dbReference>
<dbReference type="Gene3D" id="3.40.980.10">
    <property type="entry name" value="MoaB/Mog-like domain"/>
    <property type="match status" value="2"/>
</dbReference>
<dbReference type="AlphaFoldDB" id="A0A507E803"/>
<dbReference type="PANTHER" id="PTHR10192">
    <property type="entry name" value="MOLYBDOPTERIN BIOSYNTHESIS PROTEIN"/>
    <property type="match status" value="1"/>
</dbReference>
<evidence type="ECO:0000256" key="4">
    <source>
        <dbReference type="ARBA" id="ARBA00023150"/>
    </source>
</evidence>
<dbReference type="SUPFAM" id="SSF63882">
    <property type="entry name" value="MoeA N-terminal region -like"/>
    <property type="match status" value="1"/>
</dbReference>
<dbReference type="CDD" id="cd00887">
    <property type="entry name" value="MoeA"/>
    <property type="match status" value="1"/>
</dbReference>
<dbReference type="InterPro" id="IPR036135">
    <property type="entry name" value="MoeA_linker/N_sf"/>
</dbReference>
<dbReference type="UniPathway" id="UPA00344"/>
<sequence>MAAKTVEGVTRRLSCAVITVSDRVAASQAEDRSGPALIRMLVVENWEVVNDGNPHVVPDEVDAIQALVKRLVDEEKVDLVLTTGGTGFSPRDVTPEAITGLVDRLAPGLSIAMVTTSLEKTPMAALSRPVCGIRGKSVIVTLPGSTKGSTENLDALLMVLPHAVDLARGDTRAADDTHKKINDAAAAEDTKHRHHHHHHHHQHPHRQSHHGCARTTSSHQHASHSKDGDDVAVPVAHRARTSPYPMVSFDDALATVLMHAKQLSSVKRTLVDSLGYVLANDVCAAEDVPSFRASIVDGYAVTGTDGPGVYPVISNTTAGSTHSPASTPLAAGQIARITTGAPLPPGATGVIMVEDTTLIQASPDGLTENFVQLHGTNTPLLAPGTNVREIGSDVAKGTKVLPRGARLSPAELALLASVGAATNEIDVVAKPKVVVLSTGNEIADPAEKNLQPGHTRDSNKYFLLNALREERFPATIMNTAKDSAPELAGSIRAALDSADVLITTGGVSMGEMDLLKPVLEKALGATIHFGRVNIKPGKPTTFATLTHTDAETNTTTTKLVFALPGNPASVAVTFTLFVLPALRKMAGDPTVLAPTLKVEFLSSVLVQLADRIPLDPERPEFHRAHVTLAPILATTTTTSLSSSNNTNRFVATSTGSQRSSRVLSLCASNALLKVPAGQGLLERGAYVDAFLVRGLL</sequence>
<evidence type="ECO:0000313" key="9">
    <source>
        <dbReference type="Proteomes" id="UP000318582"/>
    </source>
</evidence>
<comment type="similarity">
    <text evidence="3">In the C-terminal section; belongs to the MoeA family.</text>
</comment>
<dbReference type="InterPro" id="IPR005110">
    <property type="entry name" value="MoeA_linker/N"/>
</dbReference>
<protein>
    <recommendedName>
        <fullName evidence="7">MoaB/Mog domain-containing protein</fullName>
    </recommendedName>
</protein>
<comment type="similarity">
    <text evidence="5">Belongs to the MoeA family.</text>
</comment>
<evidence type="ECO:0000256" key="3">
    <source>
        <dbReference type="ARBA" id="ARBA00008339"/>
    </source>
</evidence>
<comment type="caution">
    <text evidence="8">The sequence shown here is derived from an EMBL/GenBank/DDBJ whole genome shotgun (WGS) entry which is preliminary data.</text>
</comment>
<dbReference type="GO" id="GO:0005524">
    <property type="term" value="F:ATP binding"/>
    <property type="evidence" value="ECO:0007669"/>
    <property type="project" value="UniProtKB-UniRule"/>
</dbReference>
<evidence type="ECO:0000256" key="1">
    <source>
        <dbReference type="ARBA" id="ARBA00005046"/>
    </source>
</evidence>
<keyword evidence="5" id="KW-0460">Magnesium</keyword>
<feature type="compositionally biased region" description="Basic residues" evidence="6">
    <location>
        <begin position="192"/>
        <end position="212"/>
    </location>
</feature>
<dbReference type="PROSITE" id="PS01078">
    <property type="entry name" value="MOCF_BIOSYNTHESIS_1"/>
    <property type="match status" value="1"/>
</dbReference>
<keyword evidence="9" id="KW-1185">Reference proteome</keyword>
<dbReference type="PROSITE" id="PS01079">
    <property type="entry name" value="MOCF_BIOSYNTHESIS_2"/>
    <property type="match status" value="1"/>
</dbReference>
<keyword evidence="5" id="KW-0808">Transferase</keyword>
<keyword evidence="5" id="KW-0500">Molybdenum</keyword>
<dbReference type="Gene3D" id="2.170.190.11">
    <property type="entry name" value="Molybdopterin biosynthesis moea protein, domain 3"/>
    <property type="match status" value="1"/>
</dbReference>
<gene>
    <name evidence="8" type="ORF">PhCBS80983_g02482</name>
</gene>
<dbReference type="InterPro" id="IPR001453">
    <property type="entry name" value="MoaB/Mog_dom"/>
</dbReference>
<feature type="domain" description="MoaB/Mog" evidence="7">
    <location>
        <begin position="16"/>
        <end position="163"/>
    </location>
</feature>
<evidence type="ECO:0000256" key="6">
    <source>
        <dbReference type="SAM" id="MobiDB-lite"/>
    </source>
</evidence>
<accession>A0A507E803</accession>
<dbReference type="GO" id="GO:0005829">
    <property type="term" value="C:cytosol"/>
    <property type="evidence" value="ECO:0007669"/>
    <property type="project" value="TreeGrafter"/>
</dbReference>
<name>A0A507E803_9FUNG</name>
<keyword evidence="5" id="KW-0479">Metal-binding</keyword>
<dbReference type="CDD" id="cd00886">
    <property type="entry name" value="MogA_MoaB"/>
    <property type="match status" value="1"/>
</dbReference>
<dbReference type="SMART" id="SM00852">
    <property type="entry name" value="MoCF_biosynth"/>
    <property type="match status" value="2"/>
</dbReference>
<dbReference type="SUPFAM" id="SSF63867">
    <property type="entry name" value="MoeA C-terminal domain-like"/>
    <property type="match status" value="1"/>
</dbReference>
<proteinExistence type="inferred from homology"/>
<comment type="cofactor">
    <cofactor evidence="5">
        <name>Mg(2+)</name>
        <dbReference type="ChEBI" id="CHEBI:18420"/>
    </cofactor>
</comment>
<dbReference type="NCBIfam" id="TIGR00177">
    <property type="entry name" value="molyb_syn"/>
    <property type="match status" value="2"/>
</dbReference>
<dbReference type="STRING" id="109895.A0A507E803"/>
<comment type="catalytic activity">
    <reaction evidence="5">
        <text>molybdopterin + ATP + H(+) = adenylyl-molybdopterin + diphosphate</text>
        <dbReference type="Rhea" id="RHEA:31331"/>
        <dbReference type="ChEBI" id="CHEBI:15378"/>
        <dbReference type="ChEBI" id="CHEBI:30616"/>
        <dbReference type="ChEBI" id="CHEBI:33019"/>
        <dbReference type="ChEBI" id="CHEBI:58698"/>
        <dbReference type="ChEBI" id="CHEBI:62727"/>
    </reaction>
</comment>
<dbReference type="GO" id="GO:0046872">
    <property type="term" value="F:metal ion binding"/>
    <property type="evidence" value="ECO:0007669"/>
    <property type="project" value="UniProtKB-UniRule"/>
</dbReference>
<dbReference type="GO" id="GO:0061598">
    <property type="term" value="F:molybdopterin adenylyltransferase activity"/>
    <property type="evidence" value="ECO:0007669"/>
    <property type="project" value="UniProtKB-UniRule"/>
</dbReference>
<dbReference type="SUPFAM" id="SSF53218">
    <property type="entry name" value="Molybdenum cofactor biosynthesis proteins"/>
    <property type="match status" value="2"/>
</dbReference>
<evidence type="ECO:0000313" key="8">
    <source>
        <dbReference type="EMBL" id="TPX59425.1"/>
    </source>
</evidence>
<feature type="domain" description="MoaB/Mog" evidence="7">
    <location>
        <begin position="434"/>
        <end position="584"/>
    </location>
</feature>
<dbReference type="Pfam" id="PF03453">
    <property type="entry name" value="MoeA_N"/>
    <property type="match status" value="1"/>
</dbReference>
<evidence type="ECO:0000256" key="2">
    <source>
        <dbReference type="ARBA" id="ARBA00007589"/>
    </source>
</evidence>
<dbReference type="InterPro" id="IPR036688">
    <property type="entry name" value="MoeA_C_domain_IV_sf"/>
</dbReference>
<reference evidence="8 9" key="1">
    <citation type="journal article" date="2019" name="Sci. Rep.">
        <title>Comparative genomics of chytrid fungi reveal insights into the obligate biotrophic and pathogenic lifestyle of Synchytrium endobioticum.</title>
        <authorList>
            <person name="van de Vossenberg B.T.L.H."/>
            <person name="Warris S."/>
            <person name="Nguyen H.D.T."/>
            <person name="van Gent-Pelzer M.P.E."/>
            <person name="Joly D.L."/>
            <person name="van de Geest H.C."/>
            <person name="Bonants P.J.M."/>
            <person name="Smith D.S."/>
            <person name="Levesque C.A."/>
            <person name="van der Lee T.A.J."/>
        </authorList>
    </citation>
    <scope>NUCLEOTIDE SEQUENCE [LARGE SCALE GENOMIC DNA]</scope>
    <source>
        <strain evidence="8 9">CBS 809.83</strain>
    </source>
</reference>
<organism evidence="8 9">
    <name type="scientific">Powellomyces hirtus</name>
    <dbReference type="NCBI Taxonomy" id="109895"/>
    <lineage>
        <taxon>Eukaryota</taxon>
        <taxon>Fungi</taxon>
        <taxon>Fungi incertae sedis</taxon>
        <taxon>Chytridiomycota</taxon>
        <taxon>Chytridiomycota incertae sedis</taxon>
        <taxon>Chytridiomycetes</taxon>
        <taxon>Spizellomycetales</taxon>
        <taxon>Powellomycetaceae</taxon>
        <taxon>Powellomyces</taxon>
    </lineage>
</organism>
<dbReference type="GO" id="GO:0061599">
    <property type="term" value="F:molybdopterin molybdotransferase activity"/>
    <property type="evidence" value="ECO:0007669"/>
    <property type="project" value="UniProtKB-UniRule"/>
</dbReference>
<comment type="function">
    <text evidence="5">Catalyzes two steps in the biosynthesis of the molybdenum cofactor. In the first step, molybdopterin is adenylated. Subsequently, molybdate is inserted into adenylated molybdopterin and AMP is released.</text>
</comment>
<dbReference type="InterPro" id="IPR008284">
    <property type="entry name" value="MoCF_biosynth_CS"/>
</dbReference>
<dbReference type="FunFam" id="3.40.980.10:FF:000001">
    <property type="entry name" value="Molybdopterin molybdenumtransferase"/>
    <property type="match status" value="1"/>
</dbReference>
<dbReference type="Pfam" id="PF03454">
    <property type="entry name" value="MoeA_C"/>
    <property type="match status" value="1"/>
</dbReference>
<dbReference type="PANTHER" id="PTHR10192:SF5">
    <property type="entry name" value="GEPHYRIN"/>
    <property type="match status" value="1"/>
</dbReference>
<dbReference type="Pfam" id="PF00994">
    <property type="entry name" value="MoCF_biosynth"/>
    <property type="match status" value="2"/>
</dbReference>
<keyword evidence="4 5" id="KW-0501">Molybdenum cofactor biosynthesis</keyword>
<comment type="similarity">
    <text evidence="2">In the N-terminal section; belongs to the MoaB/Mog family.</text>
</comment>
<comment type="pathway">
    <text evidence="1 5">Cofactor biosynthesis; molybdopterin biosynthesis.</text>
</comment>
<dbReference type="Gene3D" id="2.40.340.10">
    <property type="entry name" value="MoeA, C-terminal, domain IV"/>
    <property type="match status" value="1"/>
</dbReference>
<dbReference type="EMBL" id="QEAQ01000025">
    <property type="protein sequence ID" value="TPX59425.1"/>
    <property type="molecule type" value="Genomic_DNA"/>
</dbReference>
<dbReference type="Gene3D" id="3.90.105.10">
    <property type="entry name" value="Molybdopterin biosynthesis moea protein, domain 2"/>
    <property type="match status" value="1"/>
</dbReference>
<evidence type="ECO:0000259" key="7">
    <source>
        <dbReference type="SMART" id="SM00852"/>
    </source>
</evidence>
<dbReference type="FunFam" id="2.170.190.11:FF:000001">
    <property type="entry name" value="Molybdopterin molybdenumtransferase"/>
    <property type="match status" value="1"/>
</dbReference>
<comment type="catalytic activity">
    <reaction evidence="5">
        <text>adenylyl-molybdopterin + molybdate = Mo-molybdopterin + AMP + H(+)</text>
        <dbReference type="Rhea" id="RHEA:35047"/>
        <dbReference type="ChEBI" id="CHEBI:15378"/>
        <dbReference type="ChEBI" id="CHEBI:36264"/>
        <dbReference type="ChEBI" id="CHEBI:62727"/>
        <dbReference type="ChEBI" id="CHEBI:71302"/>
        <dbReference type="ChEBI" id="CHEBI:456215"/>
    </reaction>
</comment>
<dbReference type="InterPro" id="IPR038987">
    <property type="entry name" value="MoeA-like"/>
</dbReference>
<dbReference type="Proteomes" id="UP000318582">
    <property type="component" value="Unassembled WGS sequence"/>
</dbReference>
<dbReference type="InterPro" id="IPR005111">
    <property type="entry name" value="MoeA_C_domain_IV"/>
</dbReference>
<evidence type="ECO:0000256" key="5">
    <source>
        <dbReference type="RuleBase" id="RU365090"/>
    </source>
</evidence>
<feature type="region of interest" description="Disordered" evidence="6">
    <location>
        <begin position="186"/>
        <end position="231"/>
    </location>
</feature>